<sequence length="83" mass="9503">TVGKRSGEETDKEEERRGAGRRVEERDMEGNEESGSEMEWMSSGEVEMRGRSCRVGGVVVECGKGGVRMRMRKRMKWSEEMVE</sequence>
<dbReference type="Proteomes" id="UP001286313">
    <property type="component" value="Unassembled WGS sequence"/>
</dbReference>
<evidence type="ECO:0000313" key="2">
    <source>
        <dbReference type="EMBL" id="KAK3851142.1"/>
    </source>
</evidence>
<name>A0AAE1EG82_PETCI</name>
<accession>A0AAE1EG82</accession>
<feature type="region of interest" description="Disordered" evidence="1">
    <location>
        <begin position="1"/>
        <end position="50"/>
    </location>
</feature>
<reference evidence="2" key="1">
    <citation type="submission" date="2023-10" db="EMBL/GenBank/DDBJ databases">
        <title>Genome assemblies of two species of porcelain crab, Petrolisthes cinctipes and Petrolisthes manimaculis (Anomura: Porcellanidae).</title>
        <authorList>
            <person name="Angst P."/>
        </authorList>
    </citation>
    <scope>NUCLEOTIDE SEQUENCE</scope>
    <source>
        <strain evidence="2">PB745_01</strain>
        <tissue evidence="2">Gill</tissue>
    </source>
</reference>
<evidence type="ECO:0000256" key="1">
    <source>
        <dbReference type="SAM" id="MobiDB-lite"/>
    </source>
</evidence>
<comment type="caution">
    <text evidence="2">The sequence shown here is derived from an EMBL/GenBank/DDBJ whole genome shotgun (WGS) entry which is preliminary data.</text>
</comment>
<feature type="non-terminal residue" evidence="2">
    <location>
        <position position="1"/>
    </location>
</feature>
<feature type="compositionally biased region" description="Basic and acidic residues" evidence="1">
    <location>
        <begin position="1"/>
        <end position="29"/>
    </location>
</feature>
<gene>
    <name evidence="2" type="ORF">Pcinc_042190</name>
</gene>
<dbReference type="AlphaFoldDB" id="A0AAE1EG82"/>
<dbReference type="EMBL" id="JAWQEG010008033">
    <property type="protein sequence ID" value="KAK3851142.1"/>
    <property type="molecule type" value="Genomic_DNA"/>
</dbReference>
<proteinExistence type="predicted"/>
<keyword evidence="3" id="KW-1185">Reference proteome</keyword>
<protein>
    <submittedName>
        <fullName evidence="2">Uncharacterized protein</fullName>
    </submittedName>
</protein>
<organism evidence="2 3">
    <name type="scientific">Petrolisthes cinctipes</name>
    <name type="common">Flat porcelain crab</name>
    <dbReference type="NCBI Taxonomy" id="88211"/>
    <lineage>
        <taxon>Eukaryota</taxon>
        <taxon>Metazoa</taxon>
        <taxon>Ecdysozoa</taxon>
        <taxon>Arthropoda</taxon>
        <taxon>Crustacea</taxon>
        <taxon>Multicrustacea</taxon>
        <taxon>Malacostraca</taxon>
        <taxon>Eumalacostraca</taxon>
        <taxon>Eucarida</taxon>
        <taxon>Decapoda</taxon>
        <taxon>Pleocyemata</taxon>
        <taxon>Anomura</taxon>
        <taxon>Galatheoidea</taxon>
        <taxon>Porcellanidae</taxon>
        <taxon>Petrolisthes</taxon>
    </lineage>
</organism>
<evidence type="ECO:0000313" key="3">
    <source>
        <dbReference type="Proteomes" id="UP001286313"/>
    </source>
</evidence>